<dbReference type="GO" id="GO:0016791">
    <property type="term" value="F:phosphatase activity"/>
    <property type="evidence" value="ECO:0007669"/>
    <property type="project" value="UniProtKB-ARBA"/>
</dbReference>
<name>A0A9W4UEJ5_9PLEO</name>
<dbReference type="OrthoDB" id="426235at2759"/>
<dbReference type="InterPro" id="IPR036412">
    <property type="entry name" value="HAD-like_sf"/>
</dbReference>
<feature type="region of interest" description="Disordered" evidence="1">
    <location>
        <begin position="76"/>
        <end position="108"/>
    </location>
</feature>
<protein>
    <submittedName>
        <fullName evidence="2">Uncharacterized protein</fullName>
    </submittedName>
</protein>
<dbReference type="InterPro" id="IPR023214">
    <property type="entry name" value="HAD_sf"/>
</dbReference>
<dbReference type="SFLD" id="SFLDS00003">
    <property type="entry name" value="Haloacid_Dehalogenase"/>
    <property type="match status" value="1"/>
</dbReference>
<reference evidence="2" key="1">
    <citation type="submission" date="2023-01" db="EMBL/GenBank/DDBJ databases">
        <authorList>
            <person name="Van Ghelder C."/>
            <person name="Rancurel C."/>
        </authorList>
    </citation>
    <scope>NUCLEOTIDE SEQUENCE</scope>
    <source>
        <strain evidence="2">CNCM I-4278</strain>
    </source>
</reference>
<keyword evidence="3" id="KW-1185">Reference proteome</keyword>
<dbReference type="SFLD" id="SFLDG01129">
    <property type="entry name" value="C1.5:_HAD__Beta-PGM__Phosphata"/>
    <property type="match status" value="1"/>
</dbReference>
<dbReference type="PANTHER" id="PTHR43885:SF1">
    <property type="entry name" value="SUPERFAMILY HYDROLASE, PUTATIVE (AFU_ORTHOLOGUE AFUA_4G13290)-RELATED"/>
    <property type="match status" value="1"/>
</dbReference>
<proteinExistence type="predicted"/>
<accession>A0A9W4UEJ5</accession>
<organism evidence="2 3">
    <name type="scientific">Periconia digitata</name>
    <dbReference type="NCBI Taxonomy" id="1303443"/>
    <lineage>
        <taxon>Eukaryota</taxon>
        <taxon>Fungi</taxon>
        <taxon>Dikarya</taxon>
        <taxon>Ascomycota</taxon>
        <taxon>Pezizomycotina</taxon>
        <taxon>Dothideomycetes</taxon>
        <taxon>Pleosporomycetidae</taxon>
        <taxon>Pleosporales</taxon>
        <taxon>Massarineae</taxon>
        <taxon>Periconiaceae</taxon>
        <taxon>Periconia</taxon>
    </lineage>
</organism>
<dbReference type="AlphaFoldDB" id="A0A9W4UEJ5"/>
<dbReference type="CDD" id="cd01427">
    <property type="entry name" value="HAD_like"/>
    <property type="match status" value="1"/>
</dbReference>
<dbReference type="Gene3D" id="3.40.50.1000">
    <property type="entry name" value="HAD superfamily/HAD-like"/>
    <property type="match status" value="1"/>
</dbReference>
<dbReference type="Pfam" id="PF00702">
    <property type="entry name" value="Hydrolase"/>
    <property type="match status" value="1"/>
</dbReference>
<sequence>MPPPLIPSHHPSNTKVSTHPRTSSTMSHVLSRISRPQSSQQHIARRLVLSHRSRFPTLLRCSRVHINASAIVTSPTKRAMSTEAAERELPQRPRRFAPLNPAKRAGSDDGGRELKGIVFDVDGTLCLPQTYMFGEMRAALGITKATDILDHIYSLPEPAQSEAQEKVRAIEREAMTKQQPQEGLVELMQYLDTRQVQKGICTRNFDAPVSHLLSTFLPSTSFDPVITRAFRPPKPSPAGILHIAATWNLEDGGDSLIMVGDSIDDMLAGRRAGAATVLLLNEVNRELEGHECTDFVVGRLDELVGVLEGGFVGR</sequence>
<evidence type="ECO:0000313" key="2">
    <source>
        <dbReference type="EMBL" id="CAI6333567.1"/>
    </source>
</evidence>
<comment type="caution">
    <text evidence="2">The sequence shown here is derived from an EMBL/GenBank/DDBJ whole genome shotgun (WGS) entry which is preliminary data.</text>
</comment>
<dbReference type="Proteomes" id="UP001152607">
    <property type="component" value="Unassembled WGS sequence"/>
</dbReference>
<dbReference type="InterPro" id="IPR006439">
    <property type="entry name" value="HAD-SF_hydro_IA"/>
</dbReference>
<dbReference type="Gene3D" id="1.10.260.80">
    <property type="match status" value="1"/>
</dbReference>
<dbReference type="NCBIfam" id="TIGR01549">
    <property type="entry name" value="HAD-SF-IA-v1"/>
    <property type="match status" value="1"/>
</dbReference>
<dbReference type="EMBL" id="CAOQHR010000004">
    <property type="protein sequence ID" value="CAI6333567.1"/>
    <property type="molecule type" value="Genomic_DNA"/>
</dbReference>
<evidence type="ECO:0000313" key="3">
    <source>
        <dbReference type="Proteomes" id="UP001152607"/>
    </source>
</evidence>
<dbReference type="PANTHER" id="PTHR43885">
    <property type="entry name" value="HALOACID DEHALOGENASE-LIKE HYDROLASE"/>
    <property type="match status" value="1"/>
</dbReference>
<evidence type="ECO:0000256" key="1">
    <source>
        <dbReference type="SAM" id="MobiDB-lite"/>
    </source>
</evidence>
<feature type="region of interest" description="Disordered" evidence="1">
    <location>
        <begin position="1"/>
        <end position="40"/>
    </location>
</feature>
<gene>
    <name evidence="2" type="ORF">PDIGIT_LOCUS6612</name>
</gene>
<dbReference type="SUPFAM" id="SSF56784">
    <property type="entry name" value="HAD-like"/>
    <property type="match status" value="1"/>
</dbReference>
<feature type="compositionally biased region" description="Polar residues" evidence="1">
    <location>
        <begin position="10"/>
        <end position="40"/>
    </location>
</feature>